<gene>
    <name evidence="1" type="ORF">BJ508DRAFT_152040</name>
</gene>
<evidence type="ECO:0000313" key="1">
    <source>
        <dbReference type="EMBL" id="RPA78873.1"/>
    </source>
</evidence>
<proteinExistence type="predicted"/>
<keyword evidence="2" id="KW-1185">Reference proteome</keyword>
<dbReference type="Proteomes" id="UP000275078">
    <property type="component" value="Unassembled WGS sequence"/>
</dbReference>
<name>A0A3N4HYE0_ASCIM</name>
<evidence type="ECO:0000313" key="2">
    <source>
        <dbReference type="Proteomes" id="UP000275078"/>
    </source>
</evidence>
<dbReference type="AlphaFoldDB" id="A0A3N4HYE0"/>
<protein>
    <submittedName>
        <fullName evidence="1">Uncharacterized protein</fullName>
    </submittedName>
</protein>
<reference evidence="1 2" key="1">
    <citation type="journal article" date="2018" name="Nat. Ecol. Evol.">
        <title>Pezizomycetes genomes reveal the molecular basis of ectomycorrhizal truffle lifestyle.</title>
        <authorList>
            <person name="Murat C."/>
            <person name="Payen T."/>
            <person name="Noel B."/>
            <person name="Kuo A."/>
            <person name="Morin E."/>
            <person name="Chen J."/>
            <person name="Kohler A."/>
            <person name="Krizsan K."/>
            <person name="Balestrini R."/>
            <person name="Da Silva C."/>
            <person name="Montanini B."/>
            <person name="Hainaut M."/>
            <person name="Levati E."/>
            <person name="Barry K.W."/>
            <person name="Belfiori B."/>
            <person name="Cichocki N."/>
            <person name="Clum A."/>
            <person name="Dockter R.B."/>
            <person name="Fauchery L."/>
            <person name="Guy J."/>
            <person name="Iotti M."/>
            <person name="Le Tacon F."/>
            <person name="Lindquist E.A."/>
            <person name="Lipzen A."/>
            <person name="Malagnac F."/>
            <person name="Mello A."/>
            <person name="Molinier V."/>
            <person name="Miyauchi S."/>
            <person name="Poulain J."/>
            <person name="Riccioni C."/>
            <person name="Rubini A."/>
            <person name="Sitrit Y."/>
            <person name="Splivallo R."/>
            <person name="Traeger S."/>
            <person name="Wang M."/>
            <person name="Zifcakova L."/>
            <person name="Wipf D."/>
            <person name="Zambonelli A."/>
            <person name="Paolocci F."/>
            <person name="Nowrousian M."/>
            <person name="Ottonello S."/>
            <person name="Baldrian P."/>
            <person name="Spatafora J.W."/>
            <person name="Henrissat B."/>
            <person name="Nagy L.G."/>
            <person name="Aury J.M."/>
            <person name="Wincker P."/>
            <person name="Grigoriev I.V."/>
            <person name="Bonfante P."/>
            <person name="Martin F.M."/>
        </authorList>
    </citation>
    <scope>NUCLEOTIDE SEQUENCE [LARGE SCALE GENOMIC DNA]</scope>
    <source>
        <strain evidence="1 2">RN42</strain>
    </source>
</reference>
<organism evidence="1 2">
    <name type="scientific">Ascobolus immersus RN42</name>
    <dbReference type="NCBI Taxonomy" id="1160509"/>
    <lineage>
        <taxon>Eukaryota</taxon>
        <taxon>Fungi</taxon>
        <taxon>Dikarya</taxon>
        <taxon>Ascomycota</taxon>
        <taxon>Pezizomycotina</taxon>
        <taxon>Pezizomycetes</taxon>
        <taxon>Pezizales</taxon>
        <taxon>Ascobolaceae</taxon>
        <taxon>Ascobolus</taxon>
    </lineage>
</organism>
<accession>A0A3N4HYE0</accession>
<dbReference type="EMBL" id="ML119706">
    <property type="protein sequence ID" value="RPA78873.1"/>
    <property type="molecule type" value="Genomic_DNA"/>
</dbReference>
<sequence>MTPAPVRTCPPTRILGHTHPFLSHLKHPSPSALVNNDDPGFPLFFYTRDSL</sequence>